<dbReference type="Pfam" id="PF04195">
    <property type="entry name" value="Transposase_28"/>
    <property type="match status" value="1"/>
</dbReference>
<dbReference type="EMBL" id="JBBWWQ010000004">
    <property type="protein sequence ID" value="KAK8949385.1"/>
    <property type="molecule type" value="Genomic_DNA"/>
</dbReference>
<feature type="region of interest" description="Disordered" evidence="1">
    <location>
        <begin position="271"/>
        <end position="303"/>
    </location>
</feature>
<protein>
    <recommendedName>
        <fullName evidence="2">Transposase (putative) gypsy type domain-containing protein</fullName>
    </recommendedName>
</protein>
<name>A0AAP0GBE7_9ASPA</name>
<sequence>MVKTNPDADGRSKCAQHFVDHCFFEGHITEEELVEFTAAFVPPGFQARRPAEHEAINSFPEGELAFPISHFEVGLRLPLWPEIRQILKYYGAVPAQLNSNAITMMAAFACFLRRERIEFNLAVFRKLFSYKATPDGVAYFGGSFIKVRELANKNHNWMTRLVFIKGELGNIPFRPLQKSEDIYRPPSLSGSDADLHKFFLHKDFEVAFLRRGLDLLQPVLPGEGISRSAFSRTPSRWISILHIFFFDQVFLCRGTSSAGASAVRRLGDILRSSGAGPGGGTGLSRGARARPTPRQEAPGVWGVKLAPRAFTPQEEEGEGSLARAAAPSSVAYQVHELAGGSV</sequence>
<keyword evidence="4" id="KW-1185">Reference proteome</keyword>
<evidence type="ECO:0000313" key="3">
    <source>
        <dbReference type="EMBL" id="KAK8949385.1"/>
    </source>
</evidence>
<dbReference type="AlphaFoldDB" id="A0AAP0GBE7"/>
<comment type="caution">
    <text evidence="3">The sequence shown here is derived from an EMBL/GenBank/DDBJ whole genome shotgun (WGS) entry which is preliminary data.</text>
</comment>
<proteinExistence type="predicted"/>
<dbReference type="Proteomes" id="UP001418222">
    <property type="component" value="Unassembled WGS sequence"/>
</dbReference>
<dbReference type="InterPro" id="IPR007321">
    <property type="entry name" value="Transposase_28"/>
</dbReference>
<evidence type="ECO:0000313" key="4">
    <source>
        <dbReference type="Proteomes" id="UP001418222"/>
    </source>
</evidence>
<organism evidence="3 4">
    <name type="scientific">Platanthera zijinensis</name>
    <dbReference type="NCBI Taxonomy" id="2320716"/>
    <lineage>
        <taxon>Eukaryota</taxon>
        <taxon>Viridiplantae</taxon>
        <taxon>Streptophyta</taxon>
        <taxon>Embryophyta</taxon>
        <taxon>Tracheophyta</taxon>
        <taxon>Spermatophyta</taxon>
        <taxon>Magnoliopsida</taxon>
        <taxon>Liliopsida</taxon>
        <taxon>Asparagales</taxon>
        <taxon>Orchidaceae</taxon>
        <taxon>Orchidoideae</taxon>
        <taxon>Orchideae</taxon>
        <taxon>Orchidinae</taxon>
        <taxon>Platanthera</taxon>
    </lineage>
</organism>
<gene>
    <name evidence="3" type="ORF">KSP39_PZI005707</name>
</gene>
<evidence type="ECO:0000256" key="1">
    <source>
        <dbReference type="SAM" id="MobiDB-lite"/>
    </source>
</evidence>
<feature type="domain" description="Transposase (putative) gypsy type" evidence="2">
    <location>
        <begin position="68"/>
        <end position="130"/>
    </location>
</feature>
<evidence type="ECO:0000259" key="2">
    <source>
        <dbReference type="Pfam" id="PF04195"/>
    </source>
</evidence>
<reference evidence="3 4" key="1">
    <citation type="journal article" date="2022" name="Nat. Plants">
        <title>Genomes of leafy and leafless Platanthera orchids illuminate the evolution of mycoheterotrophy.</title>
        <authorList>
            <person name="Li M.H."/>
            <person name="Liu K.W."/>
            <person name="Li Z."/>
            <person name="Lu H.C."/>
            <person name="Ye Q.L."/>
            <person name="Zhang D."/>
            <person name="Wang J.Y."/>
            <person name="Li Y.F."/>
            <person name="Zhong Z.M."/>
            <person name="Liu X."/>
            <person name="Yu X."/>
            <person name="Liu D.K."/>
            <person name="Tu X.D."/>
            <person name="Liu B."/>
            <person name="Hao Y."/>
            <person name="Liao X.Y."/>
            <person name="Jiang Y.T."/>
            <person name="Sun W.H."/>
            <person name="Chen J."/>
            <person name="Chen Y.Q."/>
            <person name="Ai Y."/>
            <person name="Zhai J.W."/>
            <person name="Wu S.S."/>
            <person name="Zhou Z."/>
            <person name="Hsiao Y.Y."/>
            <person name="Wu W.L."/>
            <person name="Chen Y.Y."/>
            <person name="Lin Y.F."/>
            <person name="Hsu J.L."/>
            <person name="Li C.Y."/>
            <person name="Wang Z.W."/>
            <person name="Zhao X."/>
            <person name="Zhong W.Y."/>
            <person name="Ma X.K."/>
            <person name="Ma L."/>
            <person name="Huang J."/>
            <person name="Chen G.Z."/>
            <person name="Huang M.Z."/>
            <person name="Huang L."/>
            <person name="Peng D.H."/>
            <person name="Luo Y.B."/>
            <person name="Zou S.Q."/>
            <person name="Chen S.P."/>
            <person name="Lan S."/>
            <person name="Tsai W.C."/>
            <person name="Van de Peer Y."/>
            <person name="Liu Z.J."/>
        </authorList>
    </citation>
    <scope>NUCLEOTIDE SEQUENCE [LARGE SCALE GENOMIC DNA]</scope>
    <source>
        <strain evidence="3">Lor287</strain>
    </source>
</reference>
<accession>A0AAP0GBE7</accession>